<dbReference type="AlphaFoldDB" id="A0A2T3PCC7"/>
<dbReference type="Pfam" id="PF02743">
    <property type="entry name" value="dCache_1"/>
    <property type="match status" value="1"/>
</dbReference>
<dbReference type="Gene3D" id="3.30.450.20">
    <property type="entry name" value="PAS domain"/>
    <property type="match status" value="2"/>
</dbReference>
<keyword evidence="8 11" id="KW-0472">Membrane</keyword>
<sequence>MECARPKNTIRKEIFQNSMVYSVLLLSCMALIISWLLYKSEERSAHQILKLHNESTNYIIEGHFSELSNIVESLTQSYCVKNGSTLSEDGQQELINYYQTVTSANNKTTHLYSAYANKLLLIHNYTPPQGYDPTSRPWFIQAIKDAPNVSIGVPYQDAKYNLWLISTAKAFVDKNNRSGVIAIDTPLSIITDLLNKKAARYTTSKSFITDLKGRVIIHPEYSKINQPLQGIVHQPIILNTSHGEMTYKENGVSKIAYYSRVNETGWLLFTDVNKSEIFTPIIYQVIRNVGLLGLVAVALALIYSSLFSQSLSSSMIRLKEHVHRITEGKEPTHATHTFPNNEIGSIANEVLQLTQEALYQRTLRLEQANREIDDINHTLELKNQALQNLAERDQLTNLFNRRKINETLHSEQERFIRYHTPFSIIMIDIDHFKYINDQFGHHAGDDVLKELTLRLSTNIRKTDILGRWGGEEFLLVCPETTLSQASILSEKIRRLVEQQAFSINQGITISAGATEYCLEDSLTSVLSRVDNNLYQAKNAGRNQVIAK</sequence>
<evidence type="ECO:0000313" key="14">
    <source>
        <dbReference type="Proteomes" id="UP000240481"/>
    </source>
</evidence>
<keyword evidence="10" id="KW-0175">Coiled coil</keyword>
<dbReference type="InterPro" id="IPR029151">
    <property type="entry name" value="Sensor-like_sf"/>
</dbReference>
<dbReference type="CDD" id="cd01949">
    <property type="entry name" value="GGDEF"/>
    <property type="match status" value="1"/>
</dbReference>
<dbReference type="PANTHER" id="PTHR45138">
    <property type="entry name" value="REGULATORY COMPONENTS OF SENSORY TRANSDUCTION SYSTEM"/>
    <property type="match status" value="1"/>
</dbReference>
<dbReference type="SUPFAM" id="SSF103190">
    <property type="entry name" value="Sensory domain-like"/>
    <property type="match status" value="1"/>
</dbReference>
<dbReference type="OrthoDB" id="9770795at2"/>
<organism evidence="13 14">
    <name type="scientific">Photobacterium swingsii</name>
    <dbReference type="NCBI Taxonomy" id="680026"/>
    <lineage>
        <taxon>Bacteria</taxon>
        <taxon>Pseudomonadati</taxon>
        <taxon>Pseudomonadota</taxon>
        <taxon>Gammaproteobacteria</taxon>
        <taxon>Vibrionales</taxon>
        <taxon>Vibrionaceae</taxon>
        <taxon>Photobacterium</taxon>
    </lineage>
</organism>
<evidence type="ECO:0000256" key="8">
    <source>
        <dbReference type="ARBA" id="ARBA00023136"/>
    </source>
</evidence>
<dbReference type="RefSeq" id="WP_048897034.1">
    <property type="nucleotide sequence ID" value="NZ_AP024852.1"/>
</dbReference>
<keyword evidence="6 11" id="KW-0812">Transmembrane</keyword>
<dbReference type="EC" id="2.7.7.65" evidence="4"/>
<evidence type="ECO:0000256" key="1">
    <source>
        <dbReference type="ARBA" id="ARBA00001946"/>
    </source>
</evidence>
<dbReference type="GO" id="GO:0052621">
    <property type="term" value="F:diguanylate cyclase activity"/>
    <property type="evidence" value="ECO:0007669"/>
    <property type="project" value="UniProtKB-EC"/>
</dbReference>
<evidence type="ECO:0000256" key="7">
    <source>
        <dbReference type="ARBA" id="ARBA00022989"/>
    </source>
</evidence>
<dbReference type="Gene3D" id="6.10.340.10">
    <property type="match status" value="1"/>
</dbReference>
<dbReference type="SMART" id="SM00267">
    <property type="entry name" value="GGDEF"/>
    <property type="match status" value="1"/>
</dbReference>
<feature type="domain" description="GGDEF" evidence="12">
    <location>
        <begin position="420"/>
        <end position="547"/>
    </location>
</feature>
<dbReference type="Gene3D" id="3.30.70.270">
    <property type="match status" value="1"/>
</dbReference>
<keyword evidence="5" id="KW-1003">Cell membrane</keyword>
<dbReference type="CDD" id="cd12912">
    <property type="entry name" value="PDC2_MCP_like"/>
    <property type="match status" value="1"/>
</dbReference>
<evidence type="ECO:0000256" key="10">
    <source>
        <dbReference type="SAM" id="Coils"/>
    </source>
</evidence>
<dbReference type="PANTHER" id="PTHR45138:SF9">
    <property type="entry name" value="DIGUANYLATE CYCLASE DGCM-RELATED"/>
    <property type="match status" value="1"/>
</dbReference>
<comment type="cofactor">
    <cofactor evidence="1">
        <name>Mg(2+)</name>
        <dbReference type="ChEBI" id="CHEBI:18420"/>
    </cofactor>
</comment>
<comment type="caution">
    <text evidence="13">The sequence shown here is derived from an EMBL/GenBank/DDBJ whole genome shotgun (WGS) entry which is preliminary data.</text>
</comment>
<dbReference type="InterPro" id="IPR000160">
    <property type="entry name" value="GGDEF_dom"/>
</dbReference>
<dbReference type="FunFam" id="3.30.70.270:FF:000001">
    <property type="entry name" value="Diguanylate cyclase domain protein"/>
    <property type="match status" value="1"/>
</dbReference>
<comment type="subcellular location">
    <subcellularLocation>
        <location evidence="2">Cell inner membrane</location>
    </subcellularLocation>
    <subcellularLocation>
        <location evidence="3">Cell membrane</location>
        <topology evidence="3">Multi-pass membrane protein</topology>
    </subcellularLocation>
</comment>
<keyword evidence="14" id="KW-1185">Reference proteome</keyword>
<dbReference type="PROSITE" id="PS50887">
    <property type="entry name" value="GGDEF"/>
    <property type="match status" value="1"/>
</dbReference>
<proteinExistence type="predicted"/>
<evidence type="ECO:0000256" key="11">
    <source>
        <dbReference type="SAM" id="Phobius"/>
    </source>
</evidence>
<evidence type="ECO:0000256" key="4">
    <source>
        <dbReference type="ARBA" id="ARBA00012528"/>
    </source>
</evidence>
<keyword evidence="7 11" id="KW-1133">Transmembrane helix</keyword>
<dbReference type="Pfam" id="PF00990">
    <property type="entry name" value="GGDEF"/>
    <property type="match status" value="1"/>
</dbReference>
<evidence type="ECO:0000313" key="13">
    <source>
        <dbReference type="EMBL" id="PSW26865.1"/>
    </source>
</evidence>
<evidence type="ECO:0000256" key="2">
    <source>
        <dbReference type="ARBA" id="ARBA00004533"/>
    </source>
</evidence>
<gene>
    <name evidence="13" type="ORF">C9I94_02465</name>
</gene>
<feature type="coiled-coil region" evidence="10">
    <location>
        <begin position="365"/>
        <end position="392"/>
    </location>
</feature>
<dbReference type="InterPro" id="IPR050469">
    <property type="entry name" value="Diguanylate_Cyclase"/>
</dbReference>
<dbReference type="EMBL" id="PYLZ01000001">
    <property type="protein sequence ID" value="PSW26865.1"/>
    <property type="molecule type" value="Genomic_DNA"/>
</dbReference>
<name>A0A2T3PCC7_9GAMM</name>
<comment type="catalytic activity">
    <reaction evidence="9">
        <text>2 GTP = 3',3'-c-di-GMP + 2 diphosphate</text>
        <dbReference type="Rhea" id="RHEA:24898"/>
        <dbReference type="ChEBI" id="CHEBI:33019"/>
        <dbReference type="ChEBI" id="CHEBI:37565"/>
        <dbReference type="ChEBI" id="CHEBI:58805"/>
        <dbReference type="EC" id="2.7.7.65"/>
    </reaction>
</comment>
<feature type="transmembrane region" description="Helical" evidence="11">
    <location>
        <begin position="20"/>
        <end position="38"/>
    </location>
</feature>
<protein>
    <recommendedName>
        <fullName evidence="4">diguanylate cyclase</fullName>
        <ecNumber evidence="4">2.7.7.65</ecNumber>
    </recommendedName>
</protein>
<evidence type="ECO:0000259" key="12">
    <source>
        <dbReference type="PROSITE" id="PS50887"/>
    </source>
</evidence>
<dbReference type="InterPro" id="IPR029787">
    <property type="entry name" value="Nucleotide_cyclase"/>
</dbReference>
<dbReference type="PROSITE" id="PS51257">
    <property type="entry name" value="PROKAR_LIPOPROTEIN"/>
    <property type="match status" value="1"/>
</dbReference>
<dbReference type="InterPro" id="IPR043128">
    <property type="entry name" value="Rev_trsase/Diguanyl_cyclase"/>
</dbReference>
<evidence type="ECO:0000256" key="9">
    <source>
        <dbReference type="ARBA" id="ARBA00034247"/>
    </source>
</evidence>
<evidence type="ECO:0000256" key="5">
    <source>
        <dbReference type="ARBA" id="ARBA00022475"/>
    </source>
</evidence>
<dbReference type="NCBIfam" id="TIGR00254">
    <property type="entry name" value="GGDEF"/>
    <property type="match status" value="1"/>
</dbReference>
<dbReference type="GO" id="GO:0005886">
    <property type="term" value="C:plasma membrane"/>
    <property type="evidence" value="ECO:0007669"/>
    <property type="project" value="UniProtKB-SubCell"/>
</dbReference>
<evidence type="ECO:0000256" key="6">
    <source>
        <dbReference type="ARBA" id="ARBA00022692"/>
    </source>
</evidence>
<dbReference type="SUPFAM" id="SSF55073">
    <property type="entry name" value="Nucleotide cyclase"/>
    <property type="match status" value="1"/>
</dbReference>
<reference evidence="13 14" key="1">
    <citation type="submission" date="2018-01" db="EMBL/GenBank/DDBJ databases">
        <title>Whole genome sequencing of Histamine producing bacteria.</title>
        <authorList>
            <person name="Butler K."/>
        </authorList>
    </citation>
    <scope>NUCLEOTIDE SEQUENCE [LARGE SCALE GENOMIC DNA]</scope>
    <source>
        <strain evidence="13 14">DSM 24669</strain>
    </source>
</reference>
<dbReference type="Proteomes" id="UP000240481">
    <property type="component" value="Unassembled WGS sequence"/>
</dbReference>
<evidence type="ECO:0000256" key="3">
    <source>
        <dbReference type="ARBA" id="ARBA00004651"/>
    </source>
</evidence>
<dbReference type="InterPro" id="IPR033479">
    <property type="entry name" value="dCache_1"/>
</dbReference>
<accession>A0A2T3PCC7</accession>